<dbReference type="Proteomes" id="UP000235945">
    <property type="component" value="Unassembled WGS sequence"/>
</dbReference>
<evidence type="ECO:0000313" key="2">
    <source>
        <dbReference type="EMBL" id="MBB5121839.1"/>
    </source>
</evidence>
<reference evidence="3" key="2">
    <citation type="submission" date="2015-07" db="EMBL/GenBank/DDBJ databases">
        <authorList>
            <person name="Noorani M."/>
        </authorList>
    </citation>
    <scope>NUCLEOTIDE SEQUENCE [LARGE SCALE GENOMIC DNA]</scope>
    <source>
        <strain evidence="3">ATCC 27428</strain>
    </source>
</reference>
<dbReference type="EMBL" id="LGUI01000002">
    <property type="protein sequence ID" value="PNE34698.1"/>
    <property type="molecule type" value="Genomic_DNA"/>
</dbReference>
<sequence length="147" mass="15469">MAFATPPVAVFPEHTVTTSEVIADMHRANPGHPILDRIPAHAQKLSVETRQFVSPLEVVAKEGTLEQRNTPAVQGMLTLAKEAAQTALERAGLDAQDIDWLITSHTTTPSRGPAGVRPPALRGVCSLVRGPGQPCRPSSGAPAGRAS</sequence>
<organism evidence="3 4">
    <name type="scientific">Streptomyces eurocidicus</name>
    <name type="common">Streptoverticillium eurocidicus</name>
    <dbReference type="NCBI Taxonomy" id="66423"/>
    <lineage>
        <taxon>Bacteria</taxon>
        <taxon>Bacillati</taxon>
        <taxon>Actinomycetota</taxon>
        <taxon>Actinomycetes</taxon>
        <taxon>Kitasatosporales</taxon>
        <taxon>Streptomycetaceae</taxon>
        <taxon>Streptomyces</taxon>
    </lineage>
</organism>
<reference evidence="2 5" key="3">
    <citation type="submission" date="2020-08" db="EMBL/GenBank/DDBJ databases">
        <title>Genomic Encyclopedia of Type Strains, Phase III (KMG-III): the genomes of soil and plant-associated and newly described type strains.</title>
        <authorList>
            <person name="Whitman W."/>
        </authorList>
    </citation>
    <scope>NUCLEOTIDE SEQUENCE [LARGE SCALE GENOMIC DNA]</scope>
    <source>
        <strain evidence="2 5">CECT 3259</strain>
    </source>
</reference>
<evidence type="ECO:0000256" key="1">
    <source>
        <dbReference type="SAM" id="MobiDB-lite"/>
    </source>
</evidence>
<evidence type="ECO:0000313" key="4">
    <source>
        <dbReference type="Proteomes" id="UP000235945"/>
    </source>
</evidence>
<accession>A0A2N8P113</accession>
<feature type="region of interest" description="Disordered" evidence="1">
    <location>
        <begin position="128"/>
        <end position="147"/>
    </location>
</feature>
<dbReference type="Proteomes" id="UP000528608">
    <property type="component" value="Unassembled WGS sequence"/>
</dbReference>
<dbReference type="SUPFAM" id="SSF53901">
    <property type="entry name" value="Thiolase-like"/>
    <property type="match status" value="1"/>
</dbReference>
<name>A0A2N8P113_STREU</name>
<dbReference type="EMBL" id="JACHJF010000021">
    <property type="protein sequence ID" value="MBB5121839.1"/>
    <property type="molecule type" value="Genomic_DNA"/>
</dbReference>
<keyword evidence="4" id="KW-1185">Reference proteome</keyword>
<evidence type="ECO:0000313" key="3">
    <source>
        <dbReference type="EMBL" id="PNE34698.1"/>
    </source>
</evidence>
<comment type="caution">
    <text evidence="3">The sequence shown here is derived from an EMBL/GenBank/DDBJ whole genome shotgun (WGS) entry which is preliminary data.</text>
</comment>
<dbReference type="Gene3D" id="3.40.47.10">
    <property type="match status" value="1"/>
</dbReference>
<proteinExistence type="predicted"/>
<reference evidence="4" key="1">
    <citation type="submission" date="2015-07" db="EMBL/GenBank/DDBJ databases">
        <authorList>
            <person name="Graham D.E."/>
            <person name="Giannone R.J."/>
            <person name="Gulvik C.A."/>
            <person name="Hettich R.L."/>
            <person name="Klingeman D.M."/>
            <person name="Mahan K.M."/>
            <person name="Parry R.J."/>
            <person name="Spain J.C."/>
        </authorList>
    </citation>
    <scope>NUCLEOTIDE SEQUENCE [LARGE SCALE GENOMIC DNA]</scope>
    <source>
        <strain evidence="4">ATCC 27428</strain>
    </source>
</reference>
<dbReference type="GO" id="GO:0016747">
    <property type="term" value="F:acyltransferase activity, transferring groups other than amino-acyl groups"/>
    <property type="evidence" value="ECO:0007669"/>
    <property type="project" value="UniProtKB-ARBA"/>
</dbReference>
<dbReference type="AlphaFoldDB" id="A0A2N8P113"/>
<evidence type="ECO:0000313" key="5">
    <source>
        <dbReference type="Proteomes" id="UP000528608"/>
    </source>
</evidence>
<dbReference type="InterPro" id="IPR016039">
    <property type="entry name" value="Thiolase-like"/>
</dbReference>
<gene>
    <name evidence="3" type="ORF">AF335_09285</name>
    <name evidence="2" type="ORF">FHS36_005308</name>
</gene>
<dbReference type="RefSeq" id="WP_221505686.1">
    <property type="nucleotide sequence ID" value="NZ_JACHJF010000021.1"/>
</dbReference>
<protein>
    <submittedName>
        <fullName evidence="2">Putative naringenin-chalcone synthase</fullName>
    </submittedName>
</protein>